<organism evidence="4 5">
    <name type="scientific">Wenzhouxiangella limi</name>
    <dbReference type="NCBI Taxonomy" id="2707351"/>
    <lineage>
        <taxon>Bacteria</taxon>
        <taxon>Pseudomonadati</taxon>
        <taxon>Pseudomonadota</taxon>
        <taxon>Gammaproteobacteria</taxon>
        <taxon>Chromatiales</taxon>
        <taxon>Wenzhouxiangellaceae</taxon>
        <taxon>Wenzhouxiangella</taxon>
    </lineage>
</organism>
<name>A0A845UVV8_9GAMM</name>
<sequence length="155" mass="17743">MTRKVHTVTPDMSLAEAIRFLKRHKVSNAPVVEDDAEGHRLLVGFLSEGDCLEHLSNEVFFGSPAPRQTVKTMMKRHPVCVEPEMDIFTLASIFVNHRYRHLPVAAEGRLLGIVSRSDILHALNGFYQEAFKERKSKKFPPNLAEIINHRFILKR</sequence>
<keyword evidence="5" id="KW-1185">Reference proteome</keyword>
<reference evidence="4 5" key="1">
    <citation type="submission" date="2020-02" db="EMBL/GenBank/DDBJ databases">
        <authorList>
            <person name="Zhang X.-Y."/>
        </authorList>
    </citation>
    <scope>NUCLEOTIDE SEQUENCE [LARGE SCALE GENOMIC DNA]</scope>
    <source>
        <strain evidence="4 5">C33</strain>
    </source>
</reference>
<dbReference type="SMART" id="SM00116">
    <property type="entry name" value="CBS"/>
    <property type="match status" value="2"/>
</dbReference>
<feature type="domain" description="CBS" evidence="3">
    <location>
        <begin position="74"/>
        <end position="131"/>
    </location>
</feature>
<proteinExistence type="predicted"/>
<dbReference type="PROSITE" id="PS51371">
    <property type="entry name" value="CBS"/>
    <property type="match status" value="2"/>
</dbReference>
<dbReference type="AlphaFoldDB" id="A0A845UVV8"/>
<gene>
    <name evidence="4" type="ORF">G3I74_03165</name>
</gene>
<evidence type="ECO:0000256" key="2">
    <source>
        <dbReference type="PROSITE-ProRule" id="PRU00703"/>
    </source>
</evidence>
<evidence type="ECO:0000313" key="5">
    <source>
        <dbReference type="Proteomes" id="UP000484885"/>
    </source>
</evidence>
<evidence type="ECO:0000313" key="4">
    <source>
        <dbReference type="EMBL" id="NDY94728.1"/>
    </source>
</evidence>
<feature type="domain" description="CBS" evidence="3">
    <location>
        <begin position="1"/>
        <end position="61"/>
    </location>
</feature>
<dbReference type="Pfam" id="PF00571">
    <property type="entry name" value="CBS"/>
    <property type="match status" value="2"/>
</dbReference>
<dbReference type="Proteomes" id="UP000484885">
    <property type="component" value="Unassembled WGS sequence"/>
</dbReference>
<dbReference type="PANTHER" id="PTHR43080:SF26">
    <property type="entry name" value="REGULATORY PROTEIN"/>
    <property type="match status" value="1"/>
</dbReference>
<keyword evidence="1 2" id="KW-0129">CBS domain</keyword>
<dbReference type="Gene3D" id="3.10.580.10">
    <property type="entry name" value="CBS-domain"/>
    <property type="match status" value="1"/>
</dbReference>
<evidence type="ECO:0000259" key="3">
    <source>
        <dbReference type="PROSITE" id="PS51371"/>
    </source>
</evidence>
<evidence type="ECO:0000256" key="1">
    <source>
        <dbReference type="ARBA" id="ARBA00023122"/>
    </source>
</evidence>
<dbReference type="PANTHER" id="PTHR43080">
    <property type="entry name" value="CBS DOMAIN-CONTAINING PROTEIN CBSX3, MITOCHONDRIAL"/>
    <property type="match status" value="1"/>
</dbReference>
<comment type="caution">
    <text evidence="4">The sequence shown here is derived from an EMBL/GenBank/DDBJ whole genome shotgun (WGS) entry which is preliminary data.</text>
</comment>
<dbReference type="SUPFAM" id="SSF54631">
    <property type="entry name" value="CBS-domain pair"/>
    <property type="match status" value="1"/>
</dbReference>
<protein>
    <submittedName>
        <fullName evidence="4">CBS domain-containing protein</fullName>
    </submittedName>
</protein>
<dbReference type="InterPro" id="IPR000644">
    <property type="entry name" value="CBS_dom"/>
</dbReference>
<dbReference type="InterPro" id="IPR046342">
    <property type="entry name" value="CBS_dom_sf"/>
</dbReference>
<accession>A0A845UVV8</accession>
<dbReference type="EMBL" id="JAAGSC010000031">
    <property type="protein sequence ID" value="NDY94728.1"/>
    <property type="molecule type" value="Genomic_DNA"/>
</dbReference>
<dbReference type="InterPro" id="IPR051257">
    <property type="entry name" value="Diverse_CBS-Domain"/>
</dbReference>